<accession>A0A285CIW0</accession>
<reference evidence="2" key="1">
    <citation type="submission" date="2017-08" db="EMBL/GenBank/DDBJ databases">
        <authorList>
            <person name="Varghese N."/>
            <person name="Submissions S."/>
        </authorList>
    </citation>
    <scope>NUCLEOTIDE SEQUENCE [LARGE SCALE GENOMIC DNA]</scope>
    <source>
        <strain evidence="2">JA234</strain>
    </source>
</reference>
<dbReference type="InterPro" id="IPR014710">
    <property type="entry name" value="RmlC-like_jellyroll"/>
</dbReference>
<name>A0A285CIW0_9RHOB</name>
<keyword evidence="2" id="KW-1185">Reference proteome</keyword>
<protein>
    <submittedName>
        <fullName evidence="1">CRP-like cAMP-binding protein</fullName>
    </submittedName>
</protein>
<sequence length="251" mass="26918">MACGSTPCCNDCTLRRGTLCSAIRARDASVWPLIPESEGLQPGAAPTDVSLKGGRFGILHSGLLLRCGAETGMDLVSTGEPLGEAFRGNREMRVSAVVPSVVCWFDVHEVEAAALRDAGLYAALSAATAQTADLRRIFTRMRSVLPPVERLAGLLAICVHRLAERDSMGVFRLSLQCRHDDLATLLALSGMQLDEARNELMRRGLVILHTDGTVEIPRLTALEDLAGLDLSPAHRNPMVGILSALAARQRA</sequence>
<gene>
    <name evidence="1" type="ORF">SAMN05878503_101177</name>
</gene>
<evidence type="ECO:0000313" key="1">
    <source>
        <dbReference type="EMBL" id="SNX67541.1"/>
    </source>
</evidence>
<evidence type="ECO:0000313" key="2">
    <source>
        <dbReference type="Proteomes" id="UP000219467"/>
    </source>
</evidence>
<dbReference type="OrthoDB" id="7688266at2"/>
<dbReference type="Proteomes" id="UP000219467">
    <property type="component" value="Unassembled WGS sequence"/>
</dbReference>
<dbReference type="EMBL" id="OAOQ01000001">
    <property type="protein sequence ID" value="SNX67541.1"/>
    <property type="molecule type" value="Genomic_DNA"/>
</dbReference>
<dbReference type="Gene3D" id="2.60.120.10">
    <property type="entry name" value="Jelly Rolls"/>
    <property type="match status" value="1"/>
</dbReference>
<proteinExistence type="predicted"/>
<organism evidence="1 2">
    <name type="scientific">Cereibacter ovatus</name>
    <dbReference type="NCBI Taxonomy" id="439529"/>
    <lineage>
        <taxon>Bacteria</taxon>
        <taxon>Pseudomonadati</taxon>
        <taxon>Pseudomonadota</taxon>
        <taxon>Alphaproteobacteria</taxon>
        <taxon>Rhodobacterales</taxon>
        <taxon>Paracoccaceae</taxon>
        <taxon>Cereibacter</taxon>
    </lineage>
</organism>
<dbReference type="AlphaFoldDB" id="A0A285CIW0"/>